<evidence type="ECO:0000256" key="7">
    <source>
        <dbReference type="ARBA" id="ARBA00023136"/>
    </source>
</evidence>
<dbReference type="Gene3D" id="3.40.50.410">
    <property type="entry name" value="von Willebrand factor, type A domain"/>
    <property type="match status" value="1"/>
</dbReference>
<feature type="domain" description="Sec23/Sec24 helical" evidence="13">
    <location>
        <begin position="454"/>
        <end position="545"/>
    </location>
</feature>
<dbReference type="Gene3D" id="3.40.20.10">
    <property type="entry name" value="Severin"/>
    <property type="match status" value="1"/>
</dbReference>
<dbReference type="GO" id="GO:0090110">
    <property type="term" value="P:COPII-coated vesicle cargo loading"/>
    <property type="evidence" value="ECO:0007669"/>
    <property type="project" value="TreeGrafter"/>
</dbReference>
<comment type="similarity">
    <text evidence="9">Belongs to the SEC23/SEC24 family. SEC23 subfamily.</text>
</comment>
<keyword evidence="4 9" id="KW-0862">Zinc</keyword>
<comment type="function">
    <text evidence="9">Component of the coat protein complex II (COPII) which promotes the formation of transport vesicles from the endoplasmic reticulum (ER). The coat has two main functions, the physical deformation of the endoplasmic reticulum membrane into vesicles and the selection of cargo molecules.</text>
</comment>
<evidence type="ECO:0000256" key="2">
    <source>
        <dbReference type="ARBA" id="ARBA00022723"/>
    </source>
</evidence>
<evidence type="ECO:0000256" key="5">
    <source>
        <dbReference type="ARBA" id="ARBA00022892"/>
    </source>
</evidence>
<evidence type="ECO:0000256" key="4">
    <source>
        <dbReference type="ARBA" id="ARBA00022833"/>
    </source>
</evidence>
<dbReference type="GO" id="GO:0005789">
    <property type="term" value="C:endoplasmic reticulum membrane"/>
    <property type="evidence" value="ECO:0007669"/>
    <property type="project" value="UniProtKB-SubCell"/>
</dbReference>
<evidence type="ECO:0000256" key="3">
    <source>
        <dbReference type="ARBA" id="ARBA00022824"/>
    </source>
</evidence>
<keyword evidence="3 9" id="KW-0256">Endoplasmic reticulum</keyword>
<accession>A0A6B2KYI8</accession>
<keyword evidence="5 9" id="KW-0931">ER-Golgi transport</keyword>
<keyword evidence="1 9" id="KW-0813">Transport</keyword>
<proteinExistence type="inferred from homology"/>
<comment type="subcellular location">
    <subcellularLocation>
        <location evidence="9">Cytoplasmic vesicle</location>
        <location evidence="9">COPII-coated vesicle membrane</location>
        <topology evidence="9">Peripheral membrane protein</topology>
        <orientation evidence="9">Cytoplasmic side</orientation>
    </subcellularLocation>
    <subcellularLocation>
        <location evidence="9">Endoplasmic reticulum membrane</location>
        <topology evidence="9">Peripheral membrane protein</topology>
        <orientation evidence="9">Cytoplasmic side</orientation>
    </subcellularLocation>
</comment>
<keyword evidence="9" id="KW-0963">Cytoplasm</keyword>
<dbReference type="PANTHER" id="PTHR11141">
    <property type="entry name" value="PROTEIN TRANSPORT PROTEIN SEC23"/>
    <property type="match status" value="1"/>
</dbReference>
<dbReference type="InterPro" id="IPR029006">
    <property type="entry name" value="ADF-H/Gelsolin-like_dom_sf"/>
</dbReference>
<dbReference type="Gene3D" id="2.30.30.380">
    <property type="entry name" value="Zn-finger domain of Sec23/24"/>
    <property type="match status" value="1"/>
</dbReference>
<evidence type="ECO:0000256" key="10">
    <source>
        <dbReference type="SAM" id="MobiDB-lite"/>
    </source>
</evidence>
<evidence type="ECO:0000259" key="13">
    <source>
        <dbReference type="Pfam" id="PF04815"/>
    </source>
</evidence>
<dbReference type="InterPro" id="IPR036465">
    <property type="entry name" value="vWFA_dom_sf"/>
</dbReference>
<dbReference type="SUPFAM" id="SSF81811">
    <property type="entry name" value="Helical domain of Sec23/24"/>
    <property type="match status" value="1"/>
</dbReference>
<dbReference type="GO" id="GO:0008270">
    <property type="term" value="F:zinc ion binding"/>
    <property type="evidence" value="ECO:0007669"/>
    <property type="project" value="InterPro"/>
</dbReference>
<dbReference type="Gene3D" id="1.20.120.730">
    <property type="entry name" value="Sec23/Sec24 helical domain"/>
    <property type="match status" value="1"/>
</dbReference>
<dbReference type="AlphaFoldDB" id="A0A6B2KYI8"/>
<reference evidence="14" key="1">
    <citation type="journal article" date="2020" name="J. Eukaryot. Microbiol.">
        <title>De novo Sequencing, Assembly and Annotation of the Transcriptome for the Free-Living Testate Amoeba Arcella intermedia.</title>
        <authorList>
            <person name="Ribeiro G.M."/>
            <person name="Porfirio-Sousa A.L."/>
            <person name="Maurer-Alcala X.X."/>
            <person name="Katz L.A."/>
            <person name="Lahr D.J.G."/>
        </authorList>
    </citation>
    <scope>NUCLEOTIDE SEQUENCE</scope>
</reference>
<dbReference type="InterPro" id="IPR036180">
    <property type="entry name" value="Gelsolin-like_dom_sf"/>
</dbReference>
<dbReference type="InterPro" id="IPR037364">
    <property type="entry name" value="Sec23"/>
</dbReference>
<evidence type="ECO:0000259" key="12">
    <source>
        <dbReference type="Pfam" id="PF04811"/>
    </source>
</evidence>
<dbReference type="InterPro" id="IPR006896">
    <property type="entry name" value="Sec23/24_trunk_dom"/>
</dbReference>
<keyword evidence="7 9" id="KW-0472">Membrane</keyword>
<dbReference type="GO" id="GO:0070971">
    <property type="term" value="C:endoplasmic reticulum exit site"/>
    <property type="evidence" value="ECO:0007669"/>
    <property type="project" value="TreeGrafter"/>
</dbReference>
<dbReference type="Pfam" id="PF04811">
    <property type="entry name" value="Sec23_trunk"/>
    <property type="match status" value="1"/>
</dbReference>
<dbReference type="InterPro" id="IPR006895">
    <property type="entry name" value="Znf_Sec23_Sec24"/>
</dbReference>
<evidence type="ECO:0000259" key="11">
    <source>
        <dbReference type="Pfam" id="PF04810"/>
    </source>
</evidence>
<dbReference type="SUPFAM" id="SSF82919">
    <property type="entry name" value="Zn-finger domain of Sec23/24"/>
    <property type="match status" value="1"/>
</dbReference>
<feature type="domain" description="Sec23/Sec24 trunk" evidence="12">
    <location>
        <begin position="101"/>
        <end position="348"/>
    </location>
</feature>
<dbReference type="GO" id="GO:0005096">
    <property type="term" value="F:GTPase activator activity"/>
    <property type="evidence" value="ECO:0007669"/>
    <property type="project" value="TreeGrafter"/>
</dbReference>
<dbReference type="SUPFAM" id="SSF53300">
    <property type="entry name" value="vWA-like"/>
    <property type="match status" value="1"/>
</dbReference>
<dbReference type="SUPFAM" id="SSF81995">
    <property type="entry name" value="beta-sandwich domain of Sec23/24"/>
    <property type="match status" value="1"/>
</dbReference>
<keyword evidence="2 9" id="KW-0479">Metal-binding</keyword>
<protein>
    <recommendedName>
        <fullName evidence="9">Protein transport protein SEC23</fullName>
    </recommendedName>
</protein>
<dbReference type="InterPro" id="IPR006900">
    <property type="entry name" value="Sec23/24_helical_dom"/>
</dbReference>
<evidence type="ECO:0000313" key="14">
    <source>
        <dbReference type="EMBL" id="NDV29824.1"/>
    </source>
</evidence>
<dbReference type="Pfam" id="PF04815">
    <property type="entry name" value="Sec23_helical"/>
    <property type="match status" value="1"/>
</dbReference>
<feature type="region of interest" description="Disordered" evidence="10">
    <location>
        <begin position="200"/>
        <end position="220"/>
    </location>
</feature>
<dbReference type="EMBL" id="GIBP01000855">
    <property type="protein sequence ID" value="NDV29824.1"/>
    <property type="molecule type" value="Transcribed_RNA"/>
</dbReference>
<feature type="region of interest" description="Disordered" evidence="10">
    <location>
        <begin position="72"/>
        <end position="96"/>
    </location>
</feature>
<name>A0A6B2KYI8_9EUKA</name>
<evidence type="ECO:0000256" key="1">
    <source>
        <dbReference type="ARBA" id="ARBA00022448"/>
    </source>
</evidence>
<dbReference type="GO" id="GO:0006886">
    <property type="term" value="P:intracellular protein transport"/>
    <property type="evidence" value="ECO:0007669"/>
    <property type="project" value="InterPro"/>
</dbReference>
<dbReference type="PANTHER" id="PTHR11141:SF6">
    <property type="entry name" value="PROTEIN TRANSPORT PROTEIN SEC23 A"/>
    <property type="match status" value="1"/>
</dbReference>
<dbReference type="GO" id="GO:0030127">
    <property type="term" value="C:COPII vesicle coat"/>
    <property type="evidence" value="ECO:0007669"/>
    <property type="project" value="InterPro"/>
</dbReference>
<dbReference type="Pfam" id="PF04810">
    <property type="entry name" value="zf-Sec23_Sec24"/>
    <property type="match status" value="1"/>
</dbReference>
<evidence type="ECO:0000256" key="6">
    <source>
        <dbReference type="ARBA" id="ARBA00022927"/>
    </source>
</evidence>
<feature type="domain" description="Zinc finger Sec23/Sec24-type" evidence="11">
    <location>
        <begin position="39"/>
        <end position="73"/>
    </location>
</feature>
<sequence>MSSECILSAHSKTPLPQGIILEPMANLKGGVPCIQSHTPPRCTCGAYLNPYAEVDTRKGTWKCNFCGRPNAGPDGEQQARAEQTHPTYDFPSEPAAPPPSAATLFLIDGSMDSVAMKGVAEAVLGVVAGMEEDRPVGMMVFSSHVYMYSVASEGMVSCCLINGEKSPGVEDLKAVFEKLEDFICPVGGIKENIRNILGSIQSIAPPPPTRNTKRSQERAPKKAQRCFGVAIEVAVLLLGASSIHNQISSPFNGGNVCVLLSGIPNHGPGALPENLQLPDNSPTKRYYSEISQILEAKKIVVDIFCGGRSSFSVETLDTLSSVSSGILILHQDFGEEFMKDFERSFERDFGIDASFSLLSSEDIQVTHITGPVAKQTTPPSQGNVTFKVFRLQPSTSISISFKCNSKDVQPKYFQFCVSFTSGHASYKRVITHSLNITKNLEEYYESCNIEVLSLLIAKNQILLAKQERLSVAESQAALDKKLRDILMQCRTKSENGQFTIPTQLSPLPRIMFLFRRGPLLGSLLQHPDDKLYARNLFLNGSLQQSYTLLVPNLYAFRKMNGTISLLSYPVEDLALQSSNVLVLDEYLTVFVWAGGEVDVPKDMSLNVDFGKGSGDEESKLIMSKCVEYVKQITKYRFPAPHIKFLVEGHSDARWLVCRLIPSHKDSPEDQIANFPQLAELDPTQKKALLQKFWKTEDLSFVEYYNKLWN</sequence>
<evidence type="ECO:0000256" key="9">
    <source>
        <dbReference type="RuleBase" id="RU365030"/>
    </source>
</evidence>
<evidence type="ECO:0000256" key="8">
    <source>
        <dbReference type="ARBA" id="ARBA00023329"/>
    </source>
</evidence>
<dbReference type="SUPFAM" id="SSF82754">
    <property type="entry name" value="C-terminal, gelsolin-like domain of Sec23/24"/>
    <property type="match status" value="1"/>
</dbReference>
<keyword evidence="8 9" id="KW-0968">Cytoplasmic vesicle</keyword>
<dbReference type="InterPro" id="IPR036174">
    <property type="entry name" value="Znf_Sec23_Sec24_sf"/>
</dbReference>
<organism evidence="14">
    <name type="scientific">Arcella intermedia</name>
    <dbReference type="NCBI Taxonomy" id="1963864"/>
    <lineage>
        <taxon>Eukaryota</taxon>
        <taxon>Amoebozoa</taxon>
        <taxon>Tubulinea</taxon>
        <taxon>Elardia</taxon>
        <taxon>Arcellinida</taxon>
        <taxon>Sphaerothecina</taxon>
        <taxon>Arcellidae</taxon>
        <taxon>Arcella</taxon>
    </lineage>
</organism>
<dbReference type="InterPro" id="IPR036175">
    <property type="entry name" value="Sec23/24_helical_dom_sf"/>
</dbReference>
<keyword evidence="6 9" id="KW-0653">Protein transport</keyword>